<evidence type="ECO:0000259" key="3">
    <source>
        <dbReference type="Pfam" id="PF18962"/>
    </source>
</evidence>
<keyword evidence="5" id="KW-1185">Reference proteome</keyword>
<sequence length="530" mass="57112">MKKLLLILIPLLTLFSSKSSCLPMLSSLPSAQAAIFLDFDGQYVQSTLWNGGMPLACAPSGLSDAQIVEIFNRVSEDFRPFNLDITTDSTKFLSAPLNRRVRIIVTPTSGWYTGVGGVSYTGSFTWGDDTPGFVFPDRLGPYNTKDVAECCTHESGHTVGLSHQAKYDGSCNLLATYNTGVGTGETAWAPVMGNSYYRNFSGWYNGPTPYGCAADQDALSIITSSNGFTYRADDHSDNPNVNPTSITINNTLFADSGIITTSSDKDVFKFNLTEAGQLHIDAKPFSVGTNNEGADLDVKLELLNSSLQTIQVYDPVSILNATVDTALTSGVYFLVVEGASNTNTSNYGSLGSYNISGTFSPLLVMPIKQATLSGKADKDKHSFSWSIVTDEPVSSLTLESSSNGTAFTTLAKLPQGVQSFSYAPPVANNIYYRLKAVSATDQAIYSNVISLKSTDANKLFKVSTMVYSEVTVNASEDYSYNLADMSGRIIQAGKGKSGINNINISNNPNGIYLIQIISNNQRLTERIVKL</sequence>
<reference evidence="4 5" key="1">
    <citation type="submission" date="2019-09" db="EMBL/GenBank/DDBJ databases">
        <title>Draft genome sequence of Ginsengibacter sp. BR5-29.</title>
        <authorList>
            <person name="Im W.-T."/>
        </authorList>
    </citation>
    <scope>NUCLEOTIDE SEQUENCE [LARGE SCALE GENOMIC DNA]</scope>
    <source>
        <strain evidence="4 5">BR5-29</strain>
    </source>
</reference>
<evidence type="ECO:0000259" key="2">
    <source>
        <dbReference type="Pfam" id="PF04151"/>
    </source>
</evidence>
<feature type="domain" description="Secretion system C-terminal sorting" evidence="3">
    <location>
        <begin position="471"/>
        <end position="528"/>
    </location>
</feature>
<evidence type="ECO:0000313" key="5">
    <source>
        <dbReference type="Proteomes" id="UP000326903"/>
    </source>
</evidence>
<gene>
    <name evidence="4" type="ORF">FW778_06755</name>
</gene>
<proteinExistence type="predicted"/>
<dbReference type="Pfam" id="PF04151">
    <property type="entry name" value="PPC"/>
    <property type="match status" value="1"/>
</dbReference>
<dbReference type="Pfam" id="PF18962">
    <property type="entry name" value="Por_Secre_tail"/>
    <property type="match status" value="1"/>
</dbReference>
<evidence type="ECO:0000256" key="1">
    <source>
        <dbReference type="SAM" id="SignalP"/>
    </source>
</evidence>
<name>A0A5J5IMZ8_9BACT</name>
<dbReference type="Proteomes" id="UP000326903">
    <property type="component" value="Unassembled WGS sequence"/>
</dbReference>
<organism evidence="4 5">
    <name type="scientific">Ginsengibacter hankyongi</name>
    <dbReference type="NCBI Taxonomy" id="2607284"/>
    <lineage>
        <taxon>Bacteria</taxon>
        <taxon>Pseudomonadati</taxon>
        <taxon>Bacteroidota</taxon>
        <taxon>Chitinophagia</taxon>
        <taxon>Chitinophagales</taxon>
        <taxon>Chitinophagaceae</taxon>
        <taxon>Ginsengibacter</taxon>
    </lineage>
</organism>
<feature type="domain" description="Peptidase C-terminal archaeal/bacterial" evidence="2">
    <location>
        <begin position="264"/>
        <end position="337"/>
    </location>
</feature>
<dbReference type="NCBIfam" id="TIGR04183">
    <property type="entry name" value="Por_Secre_tail"/>
    <property type="match status" value="1"/>
</dbReference>
<comment type="caution">
    <text evidence="4">The sequence shown here is derived from an EMBL/GenBank/DDBJ whole genome shotgun (WGS) entry which is preliminary data.</text>
</comment>
<feature type="signal peptide" evidence="1">
    <location>
        <begin position="1"/>
        <end position="33"/>
    </location>
</feature>
<dbReference type="SUPFAM" id="SSF55486">
    <property type="entry name" value="Metalloproteases ('zincins'), catalytic domain"/>
    <property type="match status" value="1"/>
</dbReference>
<dbReference type="InterPro" id="IPR026444">
    <property type="entry name" value="Secre_tail"/>
</dbReference>
<protein>
    <submittedName>
        <fullName evidence="4">T9SS type A sorting domain-containing protein</fullName>
    </submittedName>
</protein>
<dbReference type="InterPro" id="IPR007280">
    <property type="entry name" value="Peptidase_C_arc/bac"/>
</dbReference>
<dbReference type="RefSeq" id="WP_150413833.1">
    <property type="nucleotide sequence ID" value="NZ_VYQF01000001.1"/>
</dbReference>
<accession>A0A5J5IMZ8</accession>
<dbReference type="EMBL" id="VYQF01000001">
    <property type="protein sequence ID" value="KAA9041713.1"/>
    <property type="molecule type" value="Genomic_DNA"/>
</dbReference>
<evidence type="ECO:0000313" key="4">
    <source>
        <dbReference type="EMBL" id="KAA9041713.1"/>
    </source>
</evidence>
<keyword evidence="1" id="KW-0732">Signal</keyword>
<dbReference type="AlphaFoldDB" id="A0A5J5IMZ8"/>
<feature type="chain" id="PRO_5023848602" evidence="1">
    <location>
        <begin position="34"/>
        <end position="530"/>
    </location>
</feature>
<dbReference type="Gene3D" id="2.60.120.380">
    <property type="match status" value="1"/>
</dbReference>